<dbReference type="EMBL" id="JBANDC010000042">
    <property type="protein sequence ID" value="MEM4990890.1"/>
    <property type="molecule type" value="Genomic_DNA"/>
</dbReference>
<feature type="chain" id="PRO_5045649292" description="DUF2846 domain-containing protein" evidence="1">
    <location>
        <begin position="19"/>
        <end position="142"/>
    </location>
</feature>
<keyword evidence="1" id="KW-0732">Signal</keyword>
<dbReference type="PROSITE" id="PS51257">
    <property type="entry name" value="PROKAR_LIPOPROTEIN"/>
    <property type="match status" value="1"/>
</dbReference>
<evidence type="ECO:0000256" key="1">
    <source>
        <dbReference type="SAM" id="SignalP"/>
    </source>
</evidence>
<dbReference type="Proteomes" id="UP001495910">
    <property type="component" value="Unassembled WGS sequence"/>
</dbReference>
<evidence type="ECO:0000313" key="2">
    <source>
        <dbReference type="EMBL" id="MEM4990890.1"/>
    </source>
</evidence>
<feature type="signal peptide" evidence="1">
    <location>
        <begin position="1"/>
        <end position="18"/>
    </location>
</feature>
<gene>
    <name evidence="2" type="ORF">V8G57_26125</name>
</gene>
<evidence type="ECO:0000313" key="3">
    <source>
        <dbReference type="Proteomes" id="UP001495910"/>
    </source>
</evidence>
<protein>
    <recommendedName>
        <fullName evidence="4">DUF2846 domain-containing protein</fullName>
    </recommendedName>
</protein>
<comment type="caution">
    <text evidence="2">The sequence shown here is derived from an EMBL/GenBank/DDBJ whole genome shotgun (WGS) entry which is preliminary data.</text>
</comment>
<proteinExistence type="predicted"/>
<organism evidence="2 3">
    <name type="scientific">Collimonas rhizosphaerae</name>
    <dbReference type="NCBI Taxonomy" id="3126357"/>
    <lineage>
        <taxon>Bacteria</taxon>
        <taxon>Pseudomonadati</taxon>
        <taxon>Pseudomonadota</taxon>
        <taxon>Betaproteobacteria</taxon>
        <taxon>Burkholderiales</taxon>
        <taxon>Oxalobacteraceae</taxon>
        <taxon>Collimonas</taxon>
    </lineage>
</organism>
<evidence type="ECO:0008006" key="4">
    <source>
        <dbReference type="Google" id="ProtNLM"/>
    </source>
</evidence>
<accession>A0ABU9Q3L5</accession>
<name>A0ABU9Q3L5_9BURK</name>
<keyword evidence="3" id="KW-1185">Reference proteome</keyword>
<reference evidence="2 3" key="1">
    <citation type="submission" date="2024-02" db="EMBL/GenBank/DDBJ databases">
        <title>Draft genome sequence of Collimonas sp. strain H4R21, an effective mineral-weathering bacterial strain isolated from the beech rhizosphere.</title>
        <authorList>
            <person name="Morin E."/>
            <person name="Uroz S."/>
            <person name="Leveau J.H.J."/>
            <person name="Kumar R."/>
            <person name="Rey M.W."/>
            <person name="Pham J."/>
        </authorList>
    </citation>
    <scope>NUCLEOTIDE SEQUENCE [LARGE SCALE GENOMIC DNA]</scope>
    <source>
        <strain evidence="2 3">H4R21</strain>
    </source>
</reference>
<dbReference type="RefSeq" id="WP_342831955.1">
    <property type="nucleotide sequence ID" value="NZ_JBANDC010000042.1"/>
</dbReference>
<sequence length="142" mass="15217">MKFSLLLAALAISITGCATSPVSINEVKSVAMERVFRPDALPLANNARAVFVRDNGVSGGGGYQHLYIDGKKAASLNPGEKVEFMLPPGQHVFGATPTDGSATYSLNTVAQDLKADKTYFYRLQTAGSSSRTALQRFIPDYQ</sequence>